<keyword evidence="1" id="KW-0238">DNA-binding</keyword>
<dbReference type="NCBIfam" id="TIGR01766">
    <property type="entry name" value="IS200/IS605 family accessory protein TnpB-like domain"/>
    <property type="match status" value="1"/>
</dbReference>
<gene>
    <name evidence="3" type="ORF">ENV14_06340</name>
</gene>
<sequence length="430" mass="49222">MNRQLKTLERTVVLQSAPLTRAKADALRYIYQVYGRSLAEALEYVWSNSLYSWTSAKKALYKRFRELYPDIPSHYIHEAVRDASQRLKSFLKLKKKGLAHTSKPAVKKWSVGCDNQLWRLTPCGVKIATHRGWVNVPLQFHKQFWKYYNSGWSLRSSARWKIAEDKLYLYVVFVKSVEARQRAASKVYGIDINENNVTIYEHPANRAVTLVTNFSKIVLGYAYRRAKIQQKWSKAYGVNGNRRLRSVLKKLRERNVKRSTKLKLVKRVLEIVRDGLVVLEKLPKRFQDKIVEKSRVLNGLDVHRLKQSSMRGVHRILTEKLAEHSIPYVLVNPSHTSSTCPICGSKLFSMTGRAQRSGWKPRVVKCPSCGLVHDRDVVGAMNLVKKYLLDVGGRAVGLPNGAHDLRVEWSVTAMKRGAEAQPVLAKPTTT</sequence>
<name>A0A7C4FI45_9CREN</name>
<comment type="caution">
    <text evidence="3">The sequence shown here is derived from an EMBL/GenBank/DDBJ whole genome shotgun (WGS) entry which is preliminary data.</text>
</comment>
<dbReference type="InterPro" id="IPR010095">
    <property type="entry name" value="Cas12f1-like_TNB"/>
</dbReference>
<proteinExistence type="predicted"/>
<organism evidence="3">
    <name type="scientific">Ignisphaera aggregans</name>
    <dbReference type="NCBI Taxonomy" id="334771"/>
    <lineage>
        <taxon>Archaea</taxon>
        <taxon>Thermoproteota</taxon>
        <taxon>Thermoprotei</taxon>
        <taxon>Desulfurococcales</taxon>
        <taxon>Desulfurococcaceae</taxon>
        <taxon>Ignisphaera</taxon>
    </lineage>
</organism>
<dbReference type="Pfam" id="PF07282">
    <property type="entry name" value="Cas12f1-like_TNB"/>
    <property type="match status" value="1"/>
</dbReference>
<accession>A0A7C4FI45</accession>
<feature type="domain" description="Cas12f1-like TNB" evidence="2">
    <location>
        <begin position="314"/>
        <end position="383"/>
    </location>
</feature>
<evidence type="ECO:0000313" key="3">
    <source>
        <dbReference type="EMBL" id="HGI87988.1"/>
    </source>
</evidence>
<dbReference type="NCBIfam" id="NF040570">
    <property type="entry name" value="guided_TnpB"/>
    <property type="match status" value="1"/>
</dbReference>
<dbReference type="AlphaFoldDB" id="A0A7C4FI45"/>
<dbReference type="EMBL" id="DTFF01000051">
    <property type="protein sequence ID" value="HGI87988.1"/>
    <property type="molecule type" value="Genomic_DNA"/>
</dbReference>
<evidence type="ECO:0000259" key="2">
    <source>
        <dbReference type="Pfam" id="PF07282"/>
    </source>
</evidence>
<dbReference type="GO" id="GO:0003677">
    <property type="term" value="F:DNA binding"/>
    <property type="evidence" value="ECO:0007669"/>
    <property type="project" value="UniProtKB-KW"/>
</dbReference>
<reference evidence="3" key="1">
    <citation type="journal article" date="2020" name="mSystems">
        <title>Genome- and Community-Level Interaction Insights into Carbon Utilization and Element Cycling Functions of Hydrothermarchaeota in Hydrothermal Sediment.</title>
        <authorList>
            <person name="Zhou Z."/>
            <person name="Liu Y."/>
            <person name="Xu W."/>
            <person name="Pan J."/>
            <person name="Luo Z.H."/>
            <person name="Li M."/>
        </authorList>
    </citation>
    <scope>NUCLEOTIDE SEQUENCE [LARGE SCALE GENOMIC DNA]</scope>
    <source>
        <strain evidence="3">SpSt-732</strain>
    </source>
</reference>
<evidence type="ECO:0000256" key="1">
    <source>
        <dbReference type="ARBA" id="ARBA00023125"/>
    </source>
</evidence>
<protein>
    <submittedName>
        <fullName evidence="3">Transposase</fullName>
    </submittedName>
</protein>